<feature type="compositionally biased region" description="Basic and acidic residues" evidence="1">
    <location>
        <begin position="484"/>
        <end position="494"/>
    </location>
</feature>
<dbReference type="PANTHER" id="PTHR23011">
    <property type="entry name" value="CYCLIC NUCLEOTIDE-BINDING DOMAIN CONTAINING PROTEIN"/>
    <property type="match status" value="1"/>
</dbReference>
<feature type="compositionally biased region" description="Low complexity" evidence="1">
    <location>
        <begin position="433"/>
        <end position="444"/>
    </location>
</feature>
<evidence type="ECO:0000313" key="4">
    <source>
        <dbReference type="Proteomes" id="UP001190700"/>
    </source>
</evidence>
<feature type="region of interest" description="Disordered" evidence="1">
    <location>
        <begin position="599"/>
        <end position="682"/>
    </location>
</feature>
<comment type="caution">
    <text evidence="3">The sequence shown here is derived from an EMBL/GenBank/DDBJ whole genome shotgun (WGS) entry which is preliminary data.</text>
</comment>
<evidence type="ECO:0000259" key="2">
    <source>
        <dbReference type="PROSITE" id="PS50042"/>
    </source>
</evidence>
<feature type="compositionally biased region" description="Low complexity" evidence="1">
    <location>
        <begin position="601"/>
        <end position="615"/>
    </location>
</feature>
<accession>A0AAE0FFJ6</accession>
<feature type="domain" description="Cyclic nucleotide-binding" evidence="2">
    <location>
        <begin position="172"/>
        <end position="216"/>
    </location>
</feature>
<dbReference type="Gene3D" id="2.60.120.10">
    <property type="entry name" value="Jelly Rolls"/>
    <property type="match status" value="2"/>
</dbReference>
<proteinExistence type="predicted"/>
<dbReference type="InterPro" id="IPR014710">
    <property type="entry name" value="RmlC-like_jellyroll"/>
</dbReference>
<keyword evidence="4" id="KW-1185">Reference proteome</keyword>
<reference evidence="3 4" key="1">
    <citation type="journal article" date="2015" name="Genome Biol. Evol.">
        <title>Comparative Genomics of a Bacterivorous Green Alga Reveals Evolutionary Causalities and Consequences of Phago-Mixotrophic Mode of Nutrition.</title>
        <authorList>
            <person name="Burns J.A."/>
            <person name="Paasch A."/>
            <person name="Narechania A."/>
            <person name="Kim E."/>
        </authorList>
    </citation>
    <scope>NUCLEOTIDE SEQUENCE [LARGE SCALE GENOMIC DNA]</scope>
    <source>
        <strain evidence="3 4">PLY_AMNH</strain>
    </source>
</reference>
<dbReference type="SUPFAM" id="SSF51206">
    <property type="entry name" value="cAMP-binding domain-like"/>
    <property type="match status" value="2"/>
</dbReference>
<dbReference type="PROSITE" id="PS50042">
    <property type="entry name" value="CNMP_BINDING_3"/>
    <property type="match status" value="2"/>
</dbReference>
<evidence type="ECO:0000313" key="3">
    <source>
        <dbReference type="EMBL" id="KAK3258448.1"/>
    </source>
</evidence>
<gene>
    <name evidence="3" type="ORF">CYMTET_32503</name>
</gene>
<sequence length="765" mass="85106">EDLPNHLTYHPGRIRRLIAKVENIRLEHELDELTRFVKASTFLANQKVETLHTLIRALRFRSVPSNHCIVRQGEKEEGLYFLLCGRLAVYMDHTMPDRDLNTRPAAVEEARDAEWWTGQEDAFSVESLWQGSCMQDACELVFLSKAAYTNVMRSIEQHSRRAKVKFLQGMDVFSSLPRQSLERLCVSMTIYEFEEDEVVMTRGNPAHEAFAVHKGECFTIDESLQQDLDDDSLEGTPIDSKTMLALSEVVHSAEYPHTVVAKAGSVLFAFTSDNLLRYTKGLLTAIVPPPEVPATPADDAQSLDLETWAPGHQQGSAARTEGGIRIPLSTLVQSVVSGFAASTESVLRPTVVSTGAFGSAVKQPNDSPRSQYYAPPEPSPRSRISRQSRGLSMAVGYTPGTAPVPPSTRKPSNPHDTDKRTHEQSGQGPGGVPPSSSRAVPSGRLARKPISTPQKPPRLMIPEGDQKTFLTLSQNEAKTPRSSRHQEVGFRESKTPQSSRFSVDSRRVPTQLATPQDLKFTPTPQLSPTSARRRPTLKNPSSSPGARPAPPEPDPVPKLPLSELREYAWKTLAIDAREDEEVLFIAQLAYEQEQRQKSSREQLAARSAQQAAASETGHQVRSMSSKARPQTAPTNLKSLTRRPLSSRPHSSRPTSAHKRLMSQPADGVLPSRPMSSNPAQPLPPASQLYDNIKPKLVNSNKVIHELHSHDYELNRNRPGEFIRLAVHVREDLPSTKVRMKEKAMLEYTRCLFRRRTSQEQQCASM</sequence>
<feature type="compositionally biased region" description="Pro residues" evidence="1">
    <location>
        <begin position="547"/>
        <end position="558"/>
    </location>
</feature>
<feature type="compositionally biased region" description="Polar residues" evidence="1">
    <location>
        <begin position="468"/>
        <end position="477"/>
    </location>
</feature>
<dbReference type="EMBL" id="LGRX02019527">
    <property type="protein sequence ID" value="KAK3258448.1"/>
    <property type="molecule type" value="Genomic_DNA"/>
</dbReference>
<dbReference type="CDD" id="cd00038">
    <property type="entry name" value="CAP_ED"/>
    <property type="match status" value="1"/>
</dbReference>
<feature type="compositionally biased region" description="Polar residues" evidence="1">
    <location>
        <begin position="616"/>
        <end position="637"/>
    </location>
</feature>
<feature type="compositionally biased region" description="Low complexity" evidence="1">
    <location>
        <begin position="641"/>
        <end position="654"/>
    </location>
</feature>
<name>A0AAE0FFJ6_9CHLO</name>
<dbReference type="Proteomes" id="UP001190700">
    <property type="component" value="Unassembled WGS sequence"/>
</dbReference>
<feature type="region of interest" description="Disordered" evidence="1">
    <location>
        <begin position="357"/>
        <end position="559"/>
    </location>
</feature>
<protein>
    <recommendedName>
        <fullName evidence="2">Cyclic nucleotide-binding domain-containing protein</fullName>
    </recommendedName>
</protein>
<feature type="compositionally biased region" description="Basic and acidic residues" evidence="1">
    <location>
        <begin position="413"/>
        <end position="423"/>
    </location>
</feature>
<dbReference type="AlphaFoldDB" id="A0AAE0FFJ6"/>
<dbReference type="InterPro" id="IPR000595">
    <property type="entry name" value="cNMP-bd_dom"/>
</dbReference>
<feature type="non-terminal residue" evidence="3">
    <location>
        <position position="1"/>
    </location>
</feature>
<dbReference type="InterPro" id="IPR018490">
    <property type="entry name" value="cNMP-bd_dom_sf"/>
</dbReference>
<feature type="domain" description="Cyclic nucleotide-binding" evidence="2">
    <location>
        <begin position="42"/>
        <end position="169"/>
    </location>
</feature>
<evidence type="ECO:0000256" key="1">
    <source>
        <dbReference type="SAM" id="MobiDB-lite"/>
    </source>
</evidence>
<dbReference type="PANTHER" id="PTHR23011:SF28">
    <property type="entry name" value="CYCLIC NUCLEOTIDE-BINDING DOMAIN CONTAINING PROTEIN"/>
    <property type="match status" value="1"/>
</dbReference>
<organism evidence="3 4">
    <name type="scientific">Cymbomonas tetramitiformis</name>
    <dbReference type="NCBI Taxonomy" id="36881"/>
    <lineage>
        <taxon>Eukaryota</taxon>
        <taxon>Viridiplantae</taxon>
        <taxon>Chlorophyta</taxon>
        <taxon>Pyramimonadophyceae</taxon>
        <taxon>Pyramimonadales</taxon>
        <taxon>Pyramimonadaceae</taxon>
        <taxon>Cymbomonas</taxon>
    </lineage>
</organism>